<keyword evidence="3" id="KW-0119">Carbohydrate metabolism</keyword>
<comment type="similarity">
    <text evidence="1 5">Belongs to the glycosyl hydrolase 13 family.</text>
</comment>
<dbReference type="FunCoup" id="A0A397RZ52">
    <property type="interactions" value="20"/>
</dbReference>
<feature type="transmembrane region" description="Helical" evidence="6">
    <location>
        <begin position="7"/>
        <end position="29"/>
    </location>
</feature>
<dbReference type="SUPFAM" id="SSF51445">
    <property type="entry name" value="(Trans)glycosidases"/>
    <property type="match status" value="1"/>
</dbReference>
<dbReference type="PRINTS" id="PR00110">
    <property type="entry name" value="ALPHAAMYLASE"/>
</dbReference>
<dbReference type="InterPro" id="IPR031965">
    <property type="entry name" value="CBM26"/>
</dbReference>
<dbReference type="Proteomes" id="UP000266506">
    <property type="component" value="Unassembled WGS sequence"/>
</dbReference>
<accession>A0A397RZ52</accession>
<proteinExistence type="inferred from homology"/>
<organism evidence="8 9">
    <name type="scientific">Anaeroplasma bactoclasticum</name>
    <dbReference type="NCBI Taxonomy" id="2088"/>
    <lineage>
        <taxon>Bacteria</taxon>
        <taxon>Bacillati</taxon>
        <taxon>Mycoplasmatota</taxon>
        <taxon>Mollicutes</taxon>
        <taxon>Anaeroplasmatales</taxon>
        <taxon>Anaeroplasmataceae</taxon>
        <taxon>Anaeroplasma</taxon>
    </lineage>
</organism>
<protein>
    <submittedName>
        <fullName evidence="8">Putative starch-binding protein with CBM26</fullName>
    </submittedName>
</protein>
<dbReference type="InterPro" id="IPR006046">
    <property type="entry name" value="Alpha_amylase"/>
</dbReference>
<dbReference type="SUPFAM" id="SSF51011">
    <property type="entry name" value="Glycosyl hydrolase domain"/>
    <property type="match status" value="1"/>
</dbReference>
<evidence type="ECO:0000313" key="8">
    <source>
        <dbReference type="EMBL" id="RIA78552.1"/>
    </source>
</evidence>
<evidence type="ECO:0000256" key="3">
    <source>
        <dbReference type="ARBA" id="ARBA00023277"/>
    </source>
</evidence>
<dbReference type="Gene3D" id="3.20.20.80">
    <property type="entry name" value="Glycosidases"/>
    <property type="match status" value="1"/>
</dbReference>
<dbReference type="Pfam" id="PF00128">
    <property type="entry name" value="Alpha-amylase"/>
    <property type="match status" value="1"/>
</dbReference>
<dbReference type="Gene3D" id="2.60.40.1180">
    <property type="entry name" value="Golgi alpha-mannosidase II"/>
    <property type="match status" value="1"/>
</dbReference>
<name>A0A397RZ52_9MOLU</name>
<dbReference type="InterPro" id="IPR013780">
    <property type="entry name" value="Glyco_hydro_b"/>
</dbReference>
<dbReference type="InterPro" id="IPR013783">
    <property type="entry name" value="Ig-like_fold"/>
</dbReference>
<evidence type="ECO:0000259" key="7">
    <source>
        <dbReference type="SMART" id="SM00642"/>
    </source>
</evidence>
<dbReference type="SMART" id="SM00642">
    <property type="entry name" value="Aamy"/>
    <property type="match status" value="1"/>
</dbReference>
<dbReference type="Pfam" id="PF16738">
    <property type="entry name" value="CBM26"/>
    <property type="match status" value="4"/>
</dbReference>
<feature type="domain" description="Glycosyl hydrolase family 13 catalytic" evidence="7">
    <location>
        <begin position="65"/>
        <end position="455"/>
    </location>
</feature>
<gene>
    <name evidence="8" type="ORF">EI71_00113</name>
</gene>
<evidence type="ECO:0000256" key="5">
    <source>
        <dbReference type="RuleBase" id="RU003615"/>
    </source>
</evidence>
<dbReference type="Gene3D" id="2.60.40.10">
    <property type="entry name" value="Immunoglobulins"/>
    <property type="match status" value="4"/>
</dbReference>
<keyword evidence="4" id="KW-0326">Glycosidase</keyword>
<keyword evidence="6" id="KW-0472">Membrane</keyword>
<dbReference type="PANTHER" id="PTHR43447">
    <property type="entry name" value="ALPHA-AMYLASE"/>
    <property type="match status" value="1"/>
</dbReference>
<dbReference type="AlphaFoldDB" id="A0A397RZ52"/>
<comment type="caution">
    <text evidence="8">The sequence shown here is derived from an EMBL/GenBank/DDBJ whole genome shotgun (WGS) entry which is preliminary data.</text>
</comment>
<dbReference type="RefSeq" id="WP_162849622.1">
    <property type="nucleotide sequence ID" value="NZ_QXEV01000001.1"/>
</dbReference>
<reference evidence="8 9" key="1">
    <citation type="submission" date="2018-08" db="EMBL/GenBank/DDBJ databases">
        <title>Genomic Encyclopedia of Archaeal and Bacterial Type Strains, Phase II (KMG-II): from individual species to whole genera.</title>
        <authorList>
            <person name="Goeker M."/>
        </authorList>
    </citation>
    <scope>NUCLEOTIDE SEQUENCE [LARGE SCALE GENOMIC DNA]</scope>
    <source>
        <strain evidence="8 9">ATCC 27112</strain>
    </source>
</reference>
<keyword evidence="6" id="KW-1133">Transmembrane helix</keyword>
<evidence type="ECO:0000313" key="9">
    <source>
        <dbReference type="Proteomes" id="UP000266506"/>
    </source>
</evidence>
<evidence type="ECO:0000256" key="4">
    <source>
        <dbReference type="ARBA" id="ARBA00023295"/>
    </source>
</evidence>
<evidence type="ECO:0000256" key="2">
    <source>
        <dbReference type="ARBA" id="ARBA00022801"/>
    </source>
</evidence>
<dbReference type="GO" id="GO:0043169">
    <property type="term" value="F:cation binding"/>
    <property type="evidence" value="ECO:0007669"/>
    <property type="project" value="InterPro"/>
</dbReference>
<dbReference type="EMBL" id="QXEV01000001">
    <property type="protein sequence ID" value="RIA78552.1"/>
    <property type="molecule type" value="Genomic_DNA"/>
</dbReference>
<sequence length="1043" mass="115120">MYKAKSFILKVIIGFMSIAIIAICAIAFIPGSLESKEKTTDGDSELSSTTSVDTSVFADNVQDGQILQCFCWSYNEIMEYLPKIADQGFTAIQTSPVQVCKEATLGQTAKGSWWAYYQPAAFTIDDTGDNALGTPEEFKAMCQMAHSYGVKVLVDVVANHLGNQWVSDSLCERAYYYEWEIAGMSTSVEDGGYIPYTGEVWAYGGGTTTPGAANASTTPVIDTYYYKDTLKFHPYLIQDNDEPGNVTQGNIGMMDLDTSDPVVQDAVADYLEELISYGVDGFRFDAAKHIETQWDSISSDFWPYVMDRAETAARNAGRELYAYGEILNRPGIGRSLSWYTNNNVAITDSGMGHNIVENGGSGHSSFNGADGNNYADYKEHMVTWAESHDNYMGTQDTHNKSVEVINKSYAILASRKDFATLYCARFEDYETSVLGSVACLNGWSYPEIGAVNKFHNFYAKADADEACYDANGYTITERFVDSYSQNNGIVIVGNAGGCQVPAYHLADGTYTDCVTGNTFIVSNGTINGNIGESGVAVVYNHFENKTPSITASLASGYITEDYLSVTYTFKNAVSSSVVVGTDKVQSTAESAYVYVNGIQEGQTITVVVTVTSVDGVDCTKTYTYTRFNPVGTVTLYFTNTMNWSTVNAYAWKGGNKNASWPGLALTDTVLDKNGNTCYVYEFDMDSYDHIIFNDGNNQTEDILVAASKQYTLSEKGINCYKVLESDFEPYDGGEIDPIDNSNVITVDFKNDYNWDSVYVYTWRNGSNKANANWPGVKVETLNKDKDGFMACSVDVDLDQFDMIIFNNGGNAKTNDLMLDSETLGFTFDGLFYDFEPYDGGDVIDPIDDSTVITVYFKNDYNWDNVYAYVWNNTTGTNNSWPGTLATYVGKDKDGNFAYSFDVDYQVYDHIIFNNNNGGQTSDLELTSETKGFTFDGSAYTYSPYVDINTSEITVYFKNTDNWDSVYVYLWNNASGNKNAEWPGVKLESIGTDGGYQVYSVTVNLTEYDMIIFNNNSGKQTSNLSLSVTTTGFTANGSSYSYNG</sequence>
<dbReference type="GO" id="GO:0005975">
    <property type="term" value="P:carbohydrate metabolic process"/>
    <property type="evidence" value="ECO:0007669"/>
    <property type="project" value="InterPro"/>
</dbReference>
<evidence type="ECO:0000256" key="1">
    <source>
        <dbReference type="ARBA" id="ARBA00008061"/>
    </source>
</evidence>
<keyword evidence="9" id="KW-1185">Reference proteome</keyword>
<dbReference type="GO" id="GO:0004556">
    <property type="term" value="F:alpha-amylase activity"/>
    <property type="evidence" value="ECO:0007669"/>
    <property type="project" value="InterPro"/>
</dbReference>
<keyword evidence="6" id="KW-0812">Transmembrane</keyword>
<dbReference type="InterPro" id="IPR017853">
    <property type="entry name" value="GH"/>
</dbReference>
<dbReference type="InParanoid" id="A0A397RZ52"/>
<keyword evidence="2" id="KW-0378">Hydrolase</keyword>
<dbReference type="InterPro" id="IPR006047">
    <property type="entry name" value="GH13_cat_dom"/>
</dbReference>
<evidence type="ECO:0000256" key="6">
    <source>
        <dbReference type="SAM" id="Phobius"/>
    </source>
</evidence>